<dbReference type="PANTHER" id="PTHR21392">
    <property type="entry name" value="TRNA-URIDINE AMINOCARBOXYPROPYLTRANSFERASE 2"/>
    <property type="match status" value="1"/>
</dbReference>
<evidence type="ECO:0000313" key="7">
    <source>
        <dbReference type="EMBL" id="EER58117.1"/>
    </source>
</evidence>
<dbReference type="EC" id="2.5.1.25" evidence="1"/>
<evidence type="ECO:0000259" key="6">
    <source>
        <dbReference type="SMART" id="SM01144"/>
    </source>
</evidence>
<evidence type="ECO:0000256" key="1">
    <source>
        <dbReference type="ARBA" id="ARBA00012386"/>
    </source>
</evidence>
<dbReference type="GO" id="GO:0008033">
    <property type="term" value="P:tRNA processing"/>
    <property type="evidence" value="ECO:0007669"/>
    <property type="project" value="UniProtKB-KW"/>
</dbReference>
<sequence length="213" mass="22751">HRVEVLILQHPLEAAHAKGTARLLHLSLPHSRLVQGEVFGEQVLRQLLTAPWASGAAGPGAAPGASRQAVLLYPESPTGGHPPMAAPPPLPDGWRSSPAGLRLVVLDGTWRKSRKMLYRNPLLQQLPRLPLQGMPVSRYRIRAAHGPDQLSTLEATCAALGQLEGQPERFAPLLAALDGFVGQQQRYLPAMAPAGMAGAERPSCSPRAASIRP</sequence>
<name>C5TBN2_ACIDE</name>
<dbReference type="InterPro" id="IPR039262">
    <property type="entry name" value="DTWD2/TAPT"/>
</dbReference>
<dbReference type="AlphaFoldDB" id="C5TBN2"/>
<feature type="non-terminal residue" evidence="7">
    <location>
        <position position="1"/>
    </location>
</feature>
<dbReference type="InterPro" id="IPR005636">
    <property type="entry name" value="DTW"/>
</dbReference>
<dbReference type="GO" id="GO:0016432">
    <property type="term" value="F:tRNA-uridine aminocarboxypropyltransferase activity"/>
    <property type="evidence" value="ECO:0007669"/>
    <property type="project" value="UniProtKB-EC"/>
</dbReference>
<dbReference type="Proteomes" id="UP000003856">
    <property type="component" value="Unassembled WGS sequence"/>
</dbReference>
<evidence type="ECO:0000256" key="2">
    <source>
        <dbReference type="ARBA" id="ARBA00022679"/>
    </source>
</evidence>
<reference evidence="7 8" key="1">
    <citation type="submission" date="2009-05" db="EMBL/GenBank/DDBJ databases">
        <title>The draft genome of Acidovorax delafieldii 2AN.</title>
        <authorList>
            <consortium name="US DOE Joint Genome Institute (JGI-PGF)"/>
            <person name="Lucas S."/>
            <person name="Copeland A."/>
            <person name="Lapidus A."/>
            <person name="Glavina del Rio T."/>
            <person name="Tice H."/>
            <person name="Bruce D."/>
            <person name="Goodwin L."/>
            <person name="Pitluck S."/>
            <person name="Larimer F."/>
            <person name="Land M.L."/>
            <person name="Hauser L."/>
            <person name="Shelobolina E.S."/>
            <person name="Picardal F."/>
            <person name="Roden E."/>
            <person name="Emerson D."/>
        </authorList>
    </citation>
    <scope>NUCLEOTIDE SEQUENCE [LARGE SCALE GENOMIC DNA]</scope>
    <source>
        <strain evidence="7 8">2AN</strain>
    </source>
</reference>
<keyword evidence="2" id="KW-0808">Transferase</keyword>
<dbReference type="Pfam" id="PF03942">
    <property type="entry name" value="DTW"/>
    <property type="match status" value="1"/>
</dbReference>
<comment type="caution">
    <text evidence="7">The sequence shown here is derived from an EMBL/GenBank/DDBJ whole genome shotgun (WGS) entry which is preliminary data.</text>
</comment>
<evidence type="ECO:0000313" key="8">
    <source>
        <dbReference type="Proteomes" id="UP000003856"/>
    </source>
</evidence>
<dbReference type="RefSeq" id="WP_005800082.1">
    <property type="nucleotide sequence ID" value="NZ_ACQT01000353.1"/>
</dbReference>
<accession>C5TBN2</accession>
<dbReference type="PATRIC" id="fig|573060.9.peg.613"/>
<evidence type="ECO:0000256" key="4">
    <source>
        <dbReference type="ARBA" id="ARBA00022694"/>
    </source>
</evidence>
<feature type="domain" description="DTW" evidence="6">
    <location>
        <begin position="1"/>
        <end position="189"/>
    </location>
</feature>
<dbReference type="EMBL" id="ACQT01000353">
    <property type="protein sequence ID" value="EER58117.1"/>
    <property type="molecule type" value="Genomic_DNA"/>
</dbReference>
<keyword evidence="3" id="KW-0949">S-adenosyl-L-methionine</keyword>
<dbReference type="PANTHER" id="PTHR21392:SF0">
    <property type="entry name" value="TRNA-URIDINE AMINOCARBOXYPROPYLTRANSFERASE 2"/>
    <property type="match status" value="1"/>
</dbReference>
<evidence type="ECO:0000256" key="3">
    <source>
        <dbReference type="ARBA" id="ARBA00022691"/>
    </source>
</evidence>
<evidence type="ECO:0000256" key="5">
    <source>
        <dbReference type="ARBA" id="ARBA00034489"/>
    </source>
</evidence>
<protein>
    <recommendedName>
        <fullName evidence="1">tRNA-uridine aminocarboxypropyltransferase</fullName>
        <ecNumber evidence="1">2.5.1.25</ecNumber>
    </recommendedName>
</protein>
<keyword evidence="4" id="KW-0819">tRNA processing</keyword>
<dbReference type="SMART" id="SM01144">
    <property type="entry name" value="DTW"/>
    <property type="match status" value="1"/>
</dbReference>
<keyword evidence="8" id="KW-1185">Reference proteome</keyword>
<comment type="similarity">
    <text evidence="5">Belongs to the TDD superfamily. DTWD2 family.</text>
</comment>
<proteinExistence type="inferred from homology"/>
<organism evidence="7 8">
    <name type="scientific">Acidovorax delafieldii 2AN</name>
    <dbReference type="NCBI Taxonomy" id="573060"/>
    <lineage>
        <taxon>Bacteria</taxon>
        <taxon>Pseudomonadati</taxon>
        <taxon>Pseudomonadota</taxon>
        <taxon>Betaproteobacteria</taxon>
        <taxon>Burkholderiales</taxon>
        <taxon>Comamonadaceae</taxon>
        <taxon>Acidovorax</taxon>
    </lineage>
</organism>
<gene>
    <name evidence="7" type="ORF">AcdelDRAFT_4312</name>
</gene>